<name>A0A0L0QWR3_VIRPA</name>
<dbReference type="InterPro" id="IPR018958">
    <property type="entry name" value="Knr4/Smi1-like_dom"/>
</dbReference>
<dbReference type="Pfam" id="PF09346">
    <property type="entry name" value="SMI1_KNR4"/>
    <property type="match status" value="1"/>
</dbReference>
<keyword evidence="3" id="KW-1185">Reference proteome</keyword>
<dbReference type="Gene3D" id="3.40.1580.10">
    <property type="entry name" value="SMI1/KNR4-like"/>
    <property type="match status" value="1"/>
</dbReference>
<dbReference type="SMART" id="SM00860">
    <property type="entry name" value="SMI1_KNR4"/>
    <property type="match status" value="1"/>
</dbReference>
<dbReference type="PATRIC" id="fig|1473.5.peg.123"/>
<evidence type="ECO:0000313" key="3">
    <source>
        <dbReference type="Proteomes" id="UP000036780"/>
    </source>
</evidence>
<comment type="caution">
    <text evidence="2">The sequence shown here is derived from an EMBL/GenBank/DDBJ whole genome shotgun (WGS) entry which is preliminary data.</text>
</comment>
<dbReference type="AlphaFoldDB" id="A0A0L0QWR3"/>
<organism evidence="2 3">
    <name type="scientific">Virgibacillus pantothenticus</name>
    <dbReference type="NCBI Taxonomy" id="1473"/>
    <lineage>
        <taxon>Bacteria</taxon>
        <taxon>Bacillati</taxon>
        <taxon>Bacillota</taxon>
        <taxon>Bacilli</taxon>
        <taxon>Bacillales</taxon>
        <taxon>Bacillaceae</taxon>
        <taxon>Virgibacillus</taxon>
    </lineage>
</organism>
<evidence type="ECO:0000259" key="1">
    <source>
        <dbReference type="SMART" id="SM00860"/>
    </source>
</evidence>
<dbReference type="Proteomes" id="UP000036780">
    <property type="component" value="Unassembled WGS sequence"/>
</dbReference>
<gene>
    <name evidence="2" type="ORF">AFK71_00350</name>
</gene>
<dbReference type="GeneID" id="66868965"/>
<dbReference type="EMBL" id="LGTO01000001">
    <property type="protein sequence ID" value="KNE22643.1"/>
    <property type="molecule type" value="Genomic_DNA"/>
</dbReference>
<sequence length="152" mass="17489">MAEIFGSHKNLSLEQIEKFEIEYNVKLTKLYKIFLLKWNGGKVAPNLFTISGEQGRSVLNVFYGIGDMYDNLADFIDIMDERLPAGFIPIGDDPAGNAICLGTKEPYYEKIYFWDHEQEPENSDDMSNMYFLANNIEEFLNSLYGEDEQNNS</sequence>
<dbReference type="OrthoDB" id="8657476at2"/>
<reference evidence="3" key="1">
    <citation type="submission" date="2015-07" db="EMBL/GenBank/DDBJ databases">
        <title>Fjat-10053 dsm26.</title>
        <authorList>
            <person name="Liu B."/>
            <person name="Wang J."/>
            <person name="Zhu Y."/>
            <person name="Liu G."/>
            <person name="Chen Q."/>
            <person name="Chen Z."/>
            <person name="Lan J."/>
            <person name="Che J."/>
            <person name="Ge C."/>
            <person name="Shi H."/>
            <person name="Pan Z."/>
            <person name="Liu X."/>
        </authorList>
    </citation>
    <scope>NUCLEOTIDE SEQUENCE [LARGE SCALE GENOMIC DNA]</scope>
    <source>
        <strain evidence="3">DSM 26</strain>
    </source>
</reference>
<dbReference type="RefSeq" id="WP_050349601.1">
    <property type="nucleotide sequence ID" value="NZ_BOSN01000011.1"/>
</dbReference>
<proteinExistence type="predicted"/>
<dbReference type="SUPFAM" id="SSF160631">
    <property type="entry name" value="SMI1/KNR4-like"/>
    <property type="match status" value="1"/>
</dbReference>
<accession>A0A0L0QWR3</accession>
<dbReference type="InterPro" id="IPR037883">
    <property type="entry name" value="Knr4/Smi1-like_sf"/>
</dbReference>
<evidence type="ECO:0000313" key="2">
    <source>
        <dbReference type="EMBL" id="KNE22643.1"/>
    </source>
</evidence>
<protein>
    <recommendedName>
        <fullName evidence="1">Knr4/Smi1-like domain-containing protein</fullName>
    </recommendedName>
</protein>
<feature type="domain" description="Knr4/Smi1-like" evidence="1">
    <location>
        <begin position="10"/>
        <end position="142"/>
    </location>
</feature>